<dbReference type="InterPro" id="IPR036465">
    <property type="entry name" value="vWFA_dom_sf"/>
</dbReference>
<organism evidence="3 4">
    <name type="scientific">Stenotrophomonas capsici</name>
    <dbReference type="NCBI Taxonomy" id="3110230"/>
    <lineage>
        <taxon>Bacteria</taxon>
        <taxon>Pseudomonadati</taxon>
        <taxon>Pseudomonadota</taxon>
        <taxon>Gammaproteobacteria</taxon>
        <taxon>Lysobacterales</taxon>
        <taxon>Lysobacteraceae</taxon>
        <taxon>Stenotrophomonas</taxon>
    </lineage>
</organism>
<dbReference type="SUPFAM" id="SSF53300">
    <property type="entry name" value="vWA-like"/>
    <property type="match status" value="1"/>
</dbReference>
<dbReference type="RefSeq" id="WP_323438047.1">
    <property type="nucleotide sequence ID" value="NZ_JAYFUH010000061.1"/>
</dbReference>
<accession>A0ABU5V0D4</accession>
<keyword evidence="4" id="KW-1185">Reference proteome</keyword>
<dbReference type="InterPro" id="IPR013783">
    <property type="entry name" value="Ig-like_fold"/>
</dbReference>
<feature type="domain" description="Bacterial Ig-like" evidence="2">
    <location>
        <begin position="350"/>
        <end position="433"/>
    </location>
</feature>
<proteinExistence type="predicted"/>
<reference evidence="3 4" key="1">
    <citation type="submission" date="2023-12" db="EMBL/GenBank/DDBJ databases">
        <title>Stenotrophomonas guangdongensis sp. nov., isolated from wilted pepper plants (Capsicum annuum).</title>
        <authorList>
            <person name="Qiu M."/>
            <person name="Li Y."/>
            <person name="Liu Q."/>
            <person name="Zhang X."/>
            <person name="Huang Y."/>
            <person name="Guo R."/>
            <person name="Hu M."/>
            <person name="Zhou J."/>
            <person name="Zhou X."/>
        </authorList>
    </citation>
    <scope>NUCLEOTIDE SEQUENCE [LARGE SCALE GENOMIC DNA]</scope>
    <source>
        <strain evidence="3 4">MH1</strain>
    </source>
</reference>
<feature type="domain" description="Bacterial Ig-like" evidence="2">
    <location>
        <begin position="455"/>
        <end position="538"/>
    </location>
</feature>
<dbReference type="InterPro" id="IPR044016">
    <property type="entry name" value="Big_13"/>
</dbReference>
<feature type="domain" description="Bacterial Ig-like" evidence="2">
    <location>
        <begin position="1124"/>
        <end position="1208"/>
    </location>
</feature>
<feature type="domain" description="Bacterial Ig-like" evidence="2">
    <location>
        <begin position="553"/>
        <end position="634"/>
    </location>
</feature>
<dbReference type="Pfam" id="PF19077">
    <property type="entry name" value="Big_13"/>
    <property type="match status" value="17"/>
</dbReference>
<feature type="domain" description="Bacterial Ig-like" evidence="2">
    <location>
        <begin position="248"/>
        <end position="332"/>
    </location>
</feature>
<feature type="domain" description="Bacterial Ig-like" evidence="2">
    <location>
        <begin position="144"/>
        <end position="227"/>
    </location>
</feature>
<feature type="domain" description="Bacterial Ig-like" evidence="2">
    <location>
        <begin position="1742"/>
        <end position="1833"/>
    </location>
</feature>
<sequence length="2321" mass="238361">MNLIVSTVGRALAGKGRLLPFGAADDAVQAESLHRYLVADAAGSAAPEQITVVRSGMDLNVIDASATSATAVVIENFFGSEAQLLGHGTEGTYRAYGTAAEALRLADGESTTLHLTDTVAVAQVRTSGAPSIDIVWDDQGGVQGEVANGGFTDDGRPLMSGTAPEGVLVHIYDGALLVGRVTADAGGNWWYTPRIPLADGRHEITILHEYEDGEVSDFSEPYVITVDKLIPDVPVIDAVMDDEGRLVGTIAFDGITDDSRPTIQGTAEPHASVIVYDRGREIGRALVDAQGKWSFTPDSALKEGLHIFDYATVDRAGNQSERIGAFEFNVDTRPELVNIHGAEDGVGAVTGTVGTGGTTDDTLPTLQGSATAGGIVRIYDGATLLGQTTAGFDGRWSFTPGTALAAGLHALQATVTLPAKGESARSPVFQLTIEVEVPNSAQITEVIDGHGSVQGVLGQGDATDDAAPTLRGSAQANATVRLYSNGVLLGSAVADGGGQWTFKVTGALAQGENALVVTTVGAGGGESAPTAPYVVWVDSVAPDKPAITSVLDDVGSEVGEIQNGGVSDDRQPQVKGSAEAGSTVVLFDAGVEIGRTTADVNGHWSITPATPLSKGTHTLTVQAIDAIGNGSTLSDAFGFVTEVNGNDHPAALELKKPVVELRLLLDSSSQTAVNFAATKQAAIDALSAYVERGVEVSVDLYSNGLVHTQKISSQGDLARYSTKVNELAIQSGYNFDSDLDAAIHKPWGGSPASILYIGDGVNATVSGIGNYRSLRLLVDEGIHHPFPATLDMSFIAIPKLPTGTYLTTMQSMVTTPILVSPAPAELGQIIPKKLVVDTAVGNVVDNDLDVSRNGSEHLTQVRCGAEVFRITGANKLVIDNATGAVKASYDAASGLLKLETDGSTLWMWMKNAGDSKAGNYRYDVLFAAGQGAGGLSQSFEYVVTNNLGQTQTSTIFFEAVAKNTSYAADALLQTGSGEFLDATAAISGNAGAAEGAPHDAVVRAEPRIDTVLDKHGPIQGAVVHEGYTDDGRARISGKADAGTTVHIYDGVLLIGRVTADINGNWSFVPRVPMADGRHELSIVHESPAGDISEFSDTYVVHVDKVTPDIPTVHGMVDDQGRIIGAISHGSVTDDNLPTITGTGEPNAFVIVYDKGVEIGRAPVDAQGKWSFTPGVALADGLHILEYAAVDRTGNQSEKTAALEFLVDTRPERVDILLADDDVGAITGVIVSGGITDDGTPTLRGSATAGGIVKIYEGSVLLGKAVADVDGTWQFTPSTPLSEGPHTLHATVTLVAKGESERSKPFTLTVDAVAPVQPVIDGAYDNVGAVQGLIGNGMSTDDRTPTLTGKAEANSLVQVYIDGAQVGSVMADSAGNWSFTPGVPLVDGSHQFTVTSQDAAGNPSVSSQPFTVVVDTVLPSKPSIDQVLDDQGAVTGALNSGDYTDDAKPTLVGTTEPYATVVVKDNGLTLGTAQANADGKWTFEPGMPLGKGEHSFTVVVVDAAGNSSVTSDRFDLIVVDDEVPAAPAITRVVDDVGSITGELGRHAVTDDTRPTISGTSQAGMTVSLYSNGTLLGQVQANANGEWSFTPGADLADGLHTITAIATNLAGNASAPAAAYPITVDTTLPARPGAGEAELFDDEGPIRGVITDGSTTDDSTPTFSGTSSEANGTVIVYDNGQVIGQARIDELGNWSFTPKVPLEDGDHALSYAVKDEAGNLGERSEAIAFVVDTRGAEIHIDGATDNAGRITGALSAGGVTDDATPILHGRAAAGGIVKIYDGGVLVGQTTANAAGTWSLELPVALASGTHDLTATVTIDSKGEGDHTAPFTLIVDLEAPNKPSIGAIEDNVGSVQGAIGPGQATDDTTPTLKGTAEAGSTVHVYDNGTLSGSVVAGADGSWSYTPAVVLGDGSHSFTVTSEDKAGNVSVPSDVQVVIVDTAAPGKPVIGGVHDNQGGSTGNLVSGAETDDATPTLSGAAEPNSTIVIKDNGQEIGRVQVDGNGNWSFEPDQPLDDGEHALSVVNVDAAGNQSLPSDPFVLTIDASGGGKPVITAVADDQGPRQGLLAAGESTDDVNPSLSGTAKPGSTLTVWDNGVKIGQALADASGNWNFTPTVALQQGAHSIHVTAVDALGSEGEPSEAFAFTVDTAVPETPKISNLRDDVGGYQGIQRSGGHTDDTRPMATGTGKPGDLIELRVDGVAVGTAVVGADGRWNVPPSTDLAEGLHTFTAVAISPSGVESAASAGYLITVDTLPPESPVVVSVVDNAGSWTGELHNGDFTDDRTPTFKGKADPSSTLLVFINGEEIGFAEWMPTVTGPTPPSH</sequence>
<feature type="domain" description="Bacterial Ig-like" evidence="2">
    <location>
        <begin position="1953"/>
        <end position="2041"/>
    </location>
</feature>
<feature type="domain" description="Bacterial Ig-like" evidence="2">
    <location>
        <begin position="1854"/>
        <end position="1938"/>
    </location>
</feature>
<feature type="domain" description="Bacterial Ig-like" evidence="2">
    <location>
        <begin position="2066"/>
        <end position="2146"/>
    </location>
</feature>
<feature type="domain" description="Bacterial Ig-like" evidence="2">
    <location>
        <begin position="2166"/>
        <end position="2250"/>
    </location>
</feature>
<evidence type="ECO:0000313" key="3">
    <source>
        <dbReference type="EMBL" id="MEA5666804.1"/>
    </source>
</evidence>
<feature type="domain" description="Bacterial Ig-like" evidence="2">
    <location>
        <begin position="1338"/>
        <end position="1415"/>
    </location>
</feature>
<protein>
    <submittedName>
        <fullName evidence="3">Ig-like domain-containing protein</fullName>
    </submittedName>
</protein>
<feature type="domain" description="Bacterial Ig-like" evidence="2">
    <location>
        <begin position="1429"/>
        <end position="1514"/>
    </location>
</feature>
<name>A0ABU5V0D4_9GAMM</name>
<gene>
    <name evidence="3" type="ORF">VA603_04540</name>
</gene>
<evidence type="ECO:0000313" key="4">
    <source>
        <dbReference type="Proteomes" id="UP001301653"/>
    </source>
</evidence>
<feature type="region of interest" description="Disordered" evidence="1">
    <location>
        <begin position="2168"/>
        <end position="2187"/>
    </location>
</feature>
<evidence type="ECO:0000259" key="2">
    <source>
        <dbReference type="Pfam" id="PF19077"/>
    </source>
</evidence>
<dbReference type="Gene3D" id="2.60.40.10">
    <property type="entry name" value="Immunoglobulins"/>
    <property type="match status" value="7"/>
</dbReference>
<feature type="domain" description="Bacterial Ig-like" evidence="2">
    <location>
        <begin position="1221"/>
        <end position="1310"/>
    </location>
</feature>
<dbReference type="Proteomes" id="UP001301653">
    <property type="component" value="Unassembled WGS sequence"/>
</dbReference>
<dbReference type="Gene3D" id="3.30.420.430">
    <property type="match status" value="8"/>
</dbReference>
<feature type="domain" description="Bacterial Ig-like" evidence="2">
    <location>
        <begin position="1022"/>
        <end position="1103"/>
    </location>
</feature>
<feature type="domain" description="Bacterial Ig-like" evidence="2">
    <location>
        <begin position="1534"/>
        <end position="1624"/>
    </location>
</feature>
<comment type="caution">
    <text evidence="3">The sequence shown here is derived from an EMBL/GenBank/DDBJ whole genome shotgun (WGS) entry which is preliminary data.</text>
</comment>
<dbReference type="EMBL" id="JAYFUH010000061">
    <property type="protein sequence ID" value="MEA5666804.1"/>
    <property type="molecule type" value="Genomic_DNA"/>
</dbReference>
<dbReference type="NCBIfam" id="NF033510">
    <property type="entry name" value="Ca_tandemer"/>
    <property type="match status" value="13"/>
</dbReference>
<evidence type="ECO:0000256" key="1">
    <source>
        <dbReference type="SAM" id="MobiDB-lite"/>
    </source>
</evidence>
<feature type="domain" description="Bacterial Ig-like" evidence="2">
    <location>
        <begin position="1651"/>
        <end position="1731"/>
    </location>
</feature>